<dbReference type="Proteomes" id="UP000301309">
    <property type="component" value="Unassembled WGS sequence"/>
</dbReference>
<dbReference type="EMBL" id="BJHW01000001">
    <property type="protein sequence ID" value="GDY49417.1"/>
    <property type="molecule type" value="Genomic_DNA"/>
</dbReference>
<feature type="transmembrane region" description="Helical" evidence="2">
    <location>
        <begin position="105"/>
        <end position="124"/>
    </location>
</feature>
<comment type="caution">
    <text evidence="3">The sequence shown here is derived from an EMBL/GenBank/DDBJ whole genome shotgun (WGS) entry which is preliminary data.</text>
</comment>
<feature type="region of interest" description="Disordered" evidence="1">
    <location>
        <begin position="48"/>
        <end position="97"/>
    </location>
</feature>
<dbReference type="RefSeq" id="WP_137975662.1">
    <property type="nucleotide sequence ID" value="NZ_BAAASO010000050.1"/>
</dbReference>
<sequence length="127" mass="12617">MNPLQRARTTRSGRVAVSVTVLVLLTVAGGALAWALLSGTEALLDGALPHTGKAFSPTATAPQDGSGPVPDATDSCGSSSPAPGPEGCHEPLPGEATGATPAGPWWVMLLLPAGLGLLVCAASGRRR</sequence>
<name>A0A4D4KSH8_STRVO</name>
<keyword evidence="2" id="KW-0812">Transmembrane</keyword>
<proteinExistence type="predicted"/>
<keyword evidence="4" id="KW-1185">Reference proteome</keyword>
<dbReference type="AlphaFoldDB" id="A0A4D4KSH8"/>
<evidence type="ECO:0000313" key="3">
    <source>
        <dbReference type="EMBL" id="GDY49417.1"/>
    </source>
</evidence>
<keyword evidence="2" id="KW-0472">Membrane</keyword>
<protein>
    <submittedName>
        <fullName evidence="3">Uncharacterized protein</fullName>
    </submittedName>
</protein>
<reference evidence="3 4" key="1">
    <citation type="journal article" date="2020" name="Int. J. Syst. Evol. Microbiol.">
        <title>Reclassification of Streptomyces castelarensis and Streptomyces sporoclivatus as later heterotypic synonyms of Streptomyces antimycoticus.</title>
        <authorList>
            <person name="Komaki H."/>
            <person name="Tamura T."/>
        </authorList>
    </citation>
    <scope>NUCLEOTIDE SEQUENCE [LARGE SCALE GENOMIC DNA]</scope>
    <source>
        <strain evidence="3 4">NBRC 13459</strain>
    </source>
</reference>
<gene>
    <name evidence="3" type="ORF">SVIO_000400</name>
</gene>
<keyword evidence="2" id="KW-1133">Transmembrane helix</keyword>
<evidence type="ECO:0000256" key="2">
    <source>
        <dbReference type="SAM" id="Phobius"/>
    </source>
</evidence>
<evidence type="ECO:0000256" key="1">
    <source>
        <dbReference type="SAM" id="MobiDB-lite"/>
    </source>
</evidence>
<organism evidence="3 4">
    <name type="scientific">Streptomyces violaceusniger</name>
    <dbReference type="NCBI Taxonomy" id="68280"/>
    <lineage>
        <taxon>Bacteria</taxon>
        <taxon>Bacillati</taxon>
        <taxon>Actinomycetota</taxon>
        <taxon>Actinomycetes</taxon>
        <taxon>Kitasatosporales</taxon>
        <taxon>Streptomycetaceae</taxon>
        <taxon>Streptomyces</taxon>
        <taxon>Streptomyces violaceusniger group</taxon>
    </lineage>
</organism>
<evidence type="ECO:0000313" key="4">
    <source>
        <dbReference type="Proteomes" id="UP000301309"/>
    </source>
</evidence>
<accession>A0A4D4KSH8</accession>
<feature type="transmembrane region" description="Helical" evidence="2">
    <location>
        <begin position="15"/>
        <end position="37"/>
    </location>
</feature>